<accession>A0A1F8GS32</accession>
<name>A0A1F8GS32_9BACT</name>
<dbReference type="Proteomes" id="UP000179047">
    <property type="component" value="Unassembled WGS sequence"/>
</dbReference>
<evidence type="ECO:0000313" key="2">
    <source>
        <dbReference type="EMBL" id="OGN28183.1"/>
    </source>
</evidence>
<dbReference type="InterPro" id="IPR037135">
    <property type="entry name" value="DUF1653-like_dom_sf"/>
</dbReference>
<gene>
    <name evidence="2" type="ORF">A3A33_02400</name>
</gene>
<feature type="domain" description="DUF1653" evidence="1">
    <location>
        <begin position="9"/>
        <end position="70"/>
    </location>
</feature>
<dbReference type="Gene3D" id="2.30.30.320">
    <property type="entry name" value="DUF1653-like domain"/>
    <property type="match status" value="1"/>
</dbReference>
<evidence type="ECO:0000259" key="1">
    <source>
        <dbReference type="Pfam" id="PF07866"/>
    </source>
</evidence>
<dbReference type="STRING" id="1802701.A3A33_02400"/>
<dbReference type="AlphaFoldDB" id="A0A1F8GS32"/>
<proteinExistence type="predicted"/>
<reference evidence="2 3" key="1">
    <citation type="journal article" date="2016" name="Nat. Commun.">
        <title>Thousands of microbial genomes shed light on interconnected biogeochemical processes in an aquifer system.</title>
        <authorList>
            <person name="Anantharaman K."/>
            <person name="Brown C.T."/>
            <person name="Hug L.A."/>
            <person name="Sharon I."/>
            <person name="Castelle C.J."/>
            <person name="Probst A.J."/>
            <person name="Thomas B.C."/>
            <person name="Singh A."/>
            <person name="Wilkins M.J."/>
            <person name="Karaoz U."/>
            <person name="Brodie E.L."/>
            <person name="Williams K.H."/>
            <person name="Hubbard S.S."/>
            <person name="Banfield J.F."/>
        </authorList>
    </citation>
    <scope>NUCLEOTIDE SEQUENCE [LARGE SCALE GENOMIC DNA]</scope>
</reference>
<evidence type="ECO:0000313" key="3">
    <source>
        <dbReference type="Proteomes" id="UP000179047"/>
    </source>
</evidence>
<comment type="caution">
    <text evidence="2">The sequence shown here is derived from an EMBL/GenBank/DDBJ whole genome shotgun (WGS) entry which is preliminary data.</text>
</comment>
<organism evidence="2 3">
    <name type="scientific">Candidatus Yanofskybacteria bacterium RIFCSPLOWO2_01_FULL_49_25</name>
    <dbReference type="NCBI Taxonomy" id="1802701"/>
    <lineage>
        <taxon>Bacteria</taxon>
        <taxon>Candidatus Yanofskyibacteriota</taxon>
    </lineage>
</organism>
<dbReference type="Pfam" id="PF07866">
    <property type="entry name" value="DUF1653"/>
    <property type="match status" value="1"/>
</dbReference>
<dbReference type="InterPro" id="IPR023387">
    <property type="entry name" value="DUF1653-like_dom"/>
</dbReference>
<dbReference type="EMBL" id="MGKP01000023">
    <property type="protein sequence ID" value="OGN28183.1"/>
    <property type="molecule type" value="Genomic_DNA"/>
</dbReference>
<sequence>MTKVIPNHRHDHYKGGKYLVLFVVDDSTNRRAGNKIVIYISLTHGMIKGRDLKEFLAPVTWPDGKKRPRFIPEK</sequence>
<protein>
    <recommendedName>
        <fullName evidence="1">DUF1653 domain-containing protein</fullName>
    </recommendedName>
</protein>